<accession>A0A931GZT4</accession>
<reference evidence="3" key="1">
    <citation type="submission" date="2020-11" db="EMBL/GenBank/DDBJ databases">
        <title>Bacterial whole genome sequence for Panacibacter sp. DH6.</title>
        <authorList>
            <person name="Le V."/>
            <person name="Ko S."/>
            <person name="Ahn C.-Y."/>
            <person name="Oh H.-M."/>
        </authorList>
    </citation>
    <scope>NUCLEOTIDE SEQUENCE</scope>
    <source>
        <strain evidence="3">DH6</strain>
    </source>
</reference>
<dbReference type="EC" id="2.6.1.-" evidence="1"/>
<comment type="caution">
    <text evidence="3">The sequence shown here is derived from an EMBL/GenBank/DDBJ whole genome shotgun (WGS) entry which is preliminary data.</text>
</comment>
<comment type="cofactor">
    <cofactor evidence="1">
        <name>pyridoxal 5'-phosphate</name>
        <dbReference type="ChEBI" id="CHEBI:597326"/>
    </cofactor>
</comment>
<evidence type="ECO:0000256" key="1">
    <source>
        <dbReference type="RuleBase" id="RU000481"/>
    </source>
</evidence>
<keyword evidence="1" id="KW-0808">Transferase</keyword>
<feature type="domain" description="Aminotransferase class I/classII large" evidence="2">
    <location>
        <begin position="41"/>
        <end position="345"/>
    </location>
</feature>
<evidence type="ECO:0000313" key="3">
    <source>
        <dbReference type="EMBL" id="MBG9378370.1"/>
    </source>
</evidence>
<dbReference type="GO" id="GO:0030170">
    <property type="term" value="F:pyridoxal phosphate binding"/>
    <property type="evidence" value="ECO:0007669"/>
    <property type="project" value="InterPro"/>
</dbReference>
<gene>
    <name evidence="3" type="ORF">I5907_19180</name>
</gene>
<keyword evidence="1 3" id="KW-0032">Aminotransferase</keyword>
<evidence type="ECO:0000313" key="4">
    <source>
        <dbReference type="Proteomes" id="UP000628448"/>
    </source>
</evidence>
<dbReference type="InterPro" id="IPR004839">
    <property type="entry name" value="Aminotransferase_I/II_large"/>
</dbReference>
<dbReference type="InterPro" id="IPR015424">
    <property type="entry name" value="PyrdxlP-dep_Trfase"/>
</dbReference>
<dbReference type="InterPro" id="IPR004838">
    <property type="entry name" value="NHTrfase_class1_PyrdxlP-BS"/>
</dbReference>
<organism evidence="3 4">
    <name type="scientific">Panacibacter microcysteis</name>
    <dbReference type="NCBI Taxonomy" id="2793269"/>
    <lineage>
        <taxon>Bacteria</taxon>
        <taxon>Pseudomonadati</taxon>
        <taxon>Bacteroidota</taxon>
        <taxon>Chitinophagia</taxon>
        <taxon>Chitinophagales</taxon>
        <taxon>Chitinophagaceae</taxon>
        <taxon>Panacibacter</taxon>
    </lineage>
</organism>
<dbReference type="GO" id="GO:0008483">
    <property type="term" value="F:transaminase activity"/>
    <property type="evidence" value="ECO:0007669"/>
    <property type="project" value="UniProtKB-KW"/>
</dbReference>
<dbReference type="SUPFAM" id="SSF53383">
    <property type="entry name" value="PLP-dependent transferases"/>
    <property type="match status" value="1"/>
</dbReference>
<evidence type="ECO:0000259" key="2">
    <source>
        <dbReference type="Pfam" id="PF00155"/>
    </source>
</evidence>
<dbReference type="CDD" id="cd00609">
    <property type="entry name" value="AAT_like"/>
    <property type="match status" value="1"/>
</dbReference>
<dbReference type="PANTHER" id="PTHR43510:SF1">
    <property type="entry name" value="AMINOTRANSFERASE FUNCTION, HYPOTHETICAL (EUROFUNG)"/>
    <property type="match status" value="1"/>
</dbReference>
<dbReference type="Proteomes" id="UP000628448">
    <property type="component" value="Unassembled WGS sequence"/>
</dbReference>
<dbReference type="Pfam" id="PF00155">
    <property type="entry name" value="Aminotran_1_2"/>
    <property type="match status" value="1"/>
</dbReference>
<name>A0A931GZT4_9BACT</name>
<sequence>MQYRRMPIEVEAPEGFGYEKIDCNLSESSFADQRLADLGIDIGNLVLFYGDHKGKPALRELIAAEAGLHADEVLITAGAAAALFIVATALLNKGDHMVVAKTNYATNIETPRAIGATVDFLPLHFDDGYELDVDMLDNLVTDQTKLVSLTYPHNPTGAHISMETLQKIIRITERKKTWLLFDETYRDMSFGEPLPVAAGLSDRVISVSSMSKSYGLPGIRIGWLSCTNKQLLENFLAAKEQVFITNSVVDEEIAYRYLLRKESLFPPVKEKILENFRIVQRFMQQQNVLEWVEPKGGCVCFPRIKSEVAIKTKKFHEILLHKYRTYVGRGHWFEEDDRYMRIGYSWDKTERLQKGLTNILMAITESVYDV</sequence>
<keyword evidence="4" id="KW-1185">Reference proteome</keyword>
<dbReference type="EMBL" id="JADWYR010000002">
    <property type="protein sequence ID" value="MBG9378370.1"/>
    <property type="molecule type" value="Genomic_DNA"/>
</dbReference>
<dbReference type="RefSeq" id="WP_196992406.1">
    <property type="nucleotide sequence ID" value="NZ_JADWYR010000002.1"/>
</dbReference>
<protein>
    <recommendedName>
        <fullName evidence="1">Aminotransferase</fullName>
        <ecNumber evidence="1">2.6.1.-</ecNumber>
    </recommendedName>
</protein>
<dbReference type="AlphaFoldDB" id="A0A931GZT4"/>
<dbReference type="PROSITE" id="PS00105">
    <property type="entry name" value="AA_TRANSFER_CLASS_1"/>
    <property type="match status" value="1"/>
</dbReference>
<dbReference type="InterPro" id="IPR015422">
    <property type="entry name" value="PyrdxlP-dep_Trfase_small"/>
</dbReference>
<dbReference type="Gene3D" id="3.40.640.10">
    <property type="entry name" value="Type I PLP-dependent aspartate aminotransferase-like (Major domain)"/>
    <property type="match status" value="1"/>
</dbReference>
<dbReference type="InterPro" id="IPR015421">
    <property type="entry name" value="PyrdxlP-dep_Trfase_major"/>
</dbReference>
<dbReference type="PANTHER" id="PTHR43510">
    <property type="entry name" value="AMINOTRANSFERASE FUNCTION, HYPOTHETICAL (EUROFUNG)"/>
    <property type="match status" value="1"/>
</dbReference>
<dbReference type="Gene3D" id="3.90.1150.10">
    <property type="entry name" value="Aspartate Aminotransferase, domain 1"/>
    <property type="match status" value="1"/>
</dbReference>
<comment type="similarity">
    <text evidence="1">Belongs to the class-I pyridoxal-phosphate-dependent aminotransferase family.</text>
</comment>
<proteinExistence type="inferred from homology"/>